<evidence type="ECO:0000256" key="1">
    <source>
        <dbReference type="SAM" id="MobiDB-lite"/>
    </source>
</evidence>
<feature type="region of interest" description="Disordered" evidence="1">
    <location>
        <begin position="1"/>
        <end position="64"/>
    </location>
</feature>
<feature type="compositionally biased region" description="Acidic residues" evidence="1">
    <location>
        <begin position="19"/>
        <end position="43"/>
    </location>
</feature>
<organism evidence="2 3">
    <name type="scientific">Limosa lapponica baueri</name>
    <dbReference type="NCBI Taxonomy" id="1758121"/>
    <lineage>
        <taxon>Eukaryota</taxon>
        <taxon>Metazoa</taxon>
        <taxon>Chordata</taxon>
        <taxon>Craniata</taxon>
        <taxon>Vertebrata</taxon>
        <taxon>Euteleostomi</taxon>
        <taxon>Archelosauria</taxon>
        <taxon>Archosauria</taxon>
        <taxon>Dinosauria</taxon>
        <taxon>Saurischia</taxon>
        <taxon>Theropoda</taxon>
        <taxon>Coelurosauria</taxon>
        <taxon>Aves</taxon>
        <taxon>Neognathae</taxon>
        <taxon>Neoaves</taxon>
        <taxon>Charadriiformes</taxon>
        <taxon>Scolopacidae</taxon>
        <taxon>Limosa</taxon>
    </lineage>
</organism>
<dbReference type="AlphaFoldDB" id="A0A2I0T0V4"/>
<reference evidence="3" key="2">
    <citation type="submission" date="2017-12" db="EMBL/GenBank/DDBJ databases">
        <title>Genome sequence of the Bar-tailed Godwit (Limosa lapponica baueri).</title>
        <authorList>
            <person name="Lima N.C.B."/>
            <person name="Parody-Merino A.M."/>
            <person name="Battley P.F."/>
            <person name="Fidler A.E."/>
            <person name="Prosdocimi F."/>
        </authorList>
    </citation>
    <scope>NUCLEOTIDE SEQUENCE [LARGE SCALE GENOMIC DNA]</scope>
</reference>
<evidence type="ECO:0000313" key="2">
    <source>
        <dbReference type="EMBL" id="PKU27429.1"/>
    </source>
</evidence>
<protein>
    <submittedName>
        <fullName evidence="2">Condensin-2 complex subunit h2</fullName>
    </submittedName>
</protein>
<sequence length="91" mass="9959">MAAQRKLQSRAGLVLPPPCEEEPDLLEEECGADCDEGADDFAEHEDIQPEPPEELGEGDAGLPDLGSLAYEELVRRNVREEAAPDPGRCWN</sequence>
<name>A0A2I0T0V4_LIMLA</name>
<reference evidence="3" key="1">
    <citation type="submission" date="2017-11" db="EMBL/GenBank/DDBJ databases">
        <authorList>
            <person name="Lima N.C."/>
            <person name="Parody-Merino A.M."/>
            <person name="Battley P.F."/>
            <person name="Fidler A.E."/>
            <person name="Prosdocimi F."/>
        </authorList>
    </citation>
    <scope>NUCLEOTIDE SEQUENCE [LARGE SCALE GENOMIC DNA]</scope>
</reference>
<keyword evidence="3" id="KW-1185">Reference proteome</keyword>
<evidence type="ECO:0000313" key="3">
    <source>
        <dbReference type="Proteomes" id="UP000233556"/>
    </source>
</evidence>
<accession>A0A2I0T0V4</accession>
<proteinExistence type="predicted"/>
<gene>
    <name evidence="2" type="ORF">llap_22267</name>
</gene>
<dbReference type="EMBL" id="KZ527437">
    <property type="protein sequence ID" value="PKU27429.1"/>
    <property type="molecule type" value="Genomic_DNA"/>
</dbReference>
<dbReference type="Proteomes" id="UP000233556">
    <property type="component" value="Unassembled WGS sequence"/>
</dbReference>